<dbReference type="SFLD" id="SFLDG01136">
    <property type="entry name" value="C1.6:_Phosphoserine_Phosphatas"/>
    <property type="match status" value="1"/>
</dbReference>
<reference evidence="14" key="1">
    <citation type="journal article" date="2019" name="Int. J. Syst. Evol. Microbiol.">
        <title>The Global Catalogue of Microorganisms (GCM) 10K type strain sequencing project: providing services to taxonomists for standard genome sequencing and annotation.</title>
        <authorList>
            <consortium name="The Broad Institute Genomics Platform"/>
            <consortium name="The Broad Institute Genome Sequencing Center for Infectious Disease"/>
            <person name="Wu L."/>
            <person name="Ma J."/>
        </authorList>
    </citation>
    <scope>NUCLEOTIDE SEQUENCE [LARGE SCALE GENOMIC DNA]</scope>
    <source>
        <strain evidence="14">JCM 30742</strain>
    </source>
</reference>
<comment type="cofactor">
    <cofactor evidence="1">
        <name>Mg(2+)</name>
        <dbReference type="ChEBI" id="CHEBI:18420"/>
    </cofactor>
</comment>
<keyword evidence="9" id="KW-0718">Serine biosynthesis</keyword>
<evidence type="ECO:0000256" key="3">
    <source>
        <dbReference type="ARBA" id="ARBA00009184"/>
    </source>
</evidence>
<comment type="similarity">
    <text evidence="3">Belongs to the HAD-like hydrolase superfamily. SerB family.</text>
</comment>
<dbReference type="InterPro" id="IPR036412">
    <property type="entry name" value="HAD-like_sf"/>
</dbReference>
<dbReference type="NCBIfam" id="TIGR00338">
    <property type="entry name" value="serB"/>
    <property type="match status" value="1"/>
</dbReference>
<evidence type="ECO:0000256" key="7">
    <source>
        <dbReference type="ARBA" id="ARBA00022801"/>
    </source>
</evidence>
<dbReference type="EC" id="3.1.3.3" evidence="4"/>
<evidence type="ECO:0000256" key="9">
    <source>
        <dbReference type="ARBA" id="ARBA00023299"/>
    </source>
</evidence>
<evidence type="ECO:0000256" key="12">
    <source>
        <dbReference type="ARBA" id="ARBA00048523"/>
    </source>
</evidence>
<keyword evidence="7" id="KW-0378">Hydrolase</keyword>
<dbReference type="Gene3D" id="3.40.50.1000">
    <property type="entry name" value="HAD superfamily/HAD-like"/>
    <property type="match status" value="1"/>
</dbReference>
<comment type="pathway">
    <text evidence="2">Amino-acid biosynthesis; L-serine biosynthesis; L-serine from 3-phospho-D-glycerate: step 3/3.</text>
</comment>
<dbReference type="SUPFAM" id="SSF56784">
    <property type="entry name" value="HAD-like"/>
    <property type="match status" value="1"/>
</dbReference>
<name>A0ABP7CFD0_9MICC</name>
<dbReference type="InterPro" id="IPR050582">
    <property type="entry name" value="HAD-like_SerB"/>
</dbReference>
<dbReference type="EMBL" id="BAABEO010000019">
    <property type="protein sequence ID" value="GAA3689420.1"/>
    <property type="molecule type" value="Genomic_DNA"/>
</dbReference>
<dbReference type="RefSeq" id="WP_345151714.1">
    <property type="nucleotide sequence ID" value="NZ_BAABEO010000019.1"/>
</dbReference>
<comment type="catalytic activity">
    <reaction evidence="11">
        <text>O-phospho-L-serine + H2O = L-serine + phosphate</text>
        <dbReference type="Rhea" id="RHEA:21208"/>
        <dbReference type="ChEBI" id="CHEBI:15377"/>
        <dbReference type="ChEBI" id="CHEBI:33384"/>
        <dbReference type="ChEBI" id="CHEBI:43474"/>
        <dbReference type="ChEBI" id="CHEBI:57524"/>
        <dbReference type="EC" id="3.1.3.3"/>
    </reaction>
</comment>
<dbReference type="SFLD" id="SFLDG01137">
    <property type="entry name" value="C1.6.1:_Phosphoserine_Phosphat"/>
    <property type="match status" value="1"/>
</dbReference>
<evidence type="ECO:0000256" key="5">
    <source>
        <dbReference type="ARBA" id="ARBA00022605"/>
    </source>
</evidence>
<keyword evidence="6" id="KW-0479">Metal-binding</keyword>
<dbReference type="InterPro" id="IPR023214">
    <property type="entry name" value="HAD_sf"/>
</dbReference>
<keyword evidence="5" id="KW-0028">Amino-acid biosynthesis</keyword>
<evidence type="ECO:0000313" key="13">
    <source>
        <dbReference type="EMBL" id="GAA3689420.1"/>
    </source>
</evidence>
<evidence type="ECO:0000256" key="4">
    <source>
        <dbReference type="ARBA" id="ARBA00012640"/>
    </source>
</evidence>
<evidence type="ECO:0000256" key="11">
    <source>
        <dbReference type="ARBA" id="ARBA00048138"/>
    </source>
</evidence>
<proteinExistence type="inferred from homology"/>
<evidence type="ECO:0000256" key="1">
    <source>
        <dbReference type="ARBA" id="ARBA00001946"/>
    </source>
</evidence>
<dbReference type="SFLD" id="SFLDF00029">
    <property type="entry name" value="phosphoserine_phosphatase"/>
    <property type="match status" value="1"/>
</dbReference>
<accession>A0ABP7CFD0</accession>
<evidence type="ECO:0000256" key="8">
    <source>
        <dbReference type="ARBA" id="ARBA00022842"/>
    </source>
</evidence>
<protein>
    <recommendedName>
        <fullName evidence="4">phosphoserine phosphatase</fullName>
        <ecNumber evidence="4">3.1.3.3</ecNumber>
    </recommendedName>
    <alternativeName>
        <fullName evidence="10">O-phosphoserine phosphohydrolase</fullName>
    </alternativeName>
</protein>
<dbReference type="SFLD" id="SFLDS00003">
    <property type="entry name" value="Haloacid_Dehalogenase"/>
    <property type="match status" value="1"/>
</dbReference>
<evidence type="ECO:0000313" key="14">
    <source>
        <dbReference type="Proteomes" id="UP001500752"/>
    </source>
</evidence>
<dbReference type="PANTHER" id="PTHR43344">
    <property type="entry name" value="PHOSPHOSERINE PHOSPHATASE"/>
    <property type="match status" value="1"/>
</dbReference>
<evidence type="ECO:0000256" key="6">
    <source>
        <dbReference type="ARBA" id="ARBA00022723"/>
    </source>
</evidence>
<evidence type="ECO:0000256" key="2">
    <source>
        <dbReference type="ARBA" id="ARBA00005135"/>
    </source>
</evidence>
<comment type="catalytic activity">
    <reaction evidence="12">
        <text>O-phospho-D-serine + H2O = D-serine + phosphate</text>
        <dbReference type="Rhea" id="RHEA:24873"/>
        <dbReference type="ChEBI" id="CHEBI:15377"/>
        <dbReference type="ChEBI" id="CHEBI:35247"/>
        <dbReference type="ChEBI" id="CHEBI:43474"/>
        <dbReference type="ChEBI" id="CHEBI:58680"/>
        <dbReference type="EC" id="3.1.3.3"/>
    </reaction>
</comment>
<dbReference type="Pfam" id="PF12710">
    <property type="entry name" value="HAD"/>
    <property type="match status" value="1"/>
</dbReference>
<dbReference type="NCBIfam" id="TIGR01488">
    <property type="entry name" value="HAD-SF-IB"/>
    <property type="match status" value="1"/>
</dbReference>
<organism evidence="13 14">
    <name type="scientific">Arthrobacter ginkgonis</name>
    <dbReference type="NCBI Taxonomy" id="1630594"/>
    <lineage>
        <taxon>Bacteria</taxon>
        <taxon>Bacillati</taxon>
        <taxon>Actinomycetota</taxon>
        <taxon>Actinomycetes</taxon>
        <taxon>Micrococcales</taxon>
        <taxon>Micrococcaceae</taxon>
        <taxon>Arthrobacter</taxon>
    </lineage>
</organism>
<dbReference type="InterPro" id="IPR004469">
    <property type="entry name" value="PSP"/>
</dbReference>
<keyword evidence="8" id="KW-0460">Magnesium</keyword>
<evidence type="ECO:0000256" key="10">
    <source>
        <dbReference type="ARBA" id="ARBA00031693"/>
    </source>
</evidence>
<dbReference type="PANTHER" id="PTHR43344:SF2">
    <property type="entry name" value="PHOSPHOSERINE PHOSPHATASE"/>
    <property type="match status" value="1"/>
</dbReference>
<dbReference type="Proteomes" id="UP001500752">
    <property type="component" value="Unassembled WGS sequence"/>
</dbReference>
<comment type="caution">
    <text evidence="13">The sequence shown here is derived from an EMBL/GenBank/DDBJ whole genome shotgun (WGS) entry which is preliminary data.</text>
</comment>
<sequence>MQTSAYVVHYRPVADPAAPEGLDDAIAAAGFTVLGTEEFSRPGRIGARLAVAGDDFAALRAAVYDAVEGIEGGSGAGAAVVPAALAAAPKLLLVMDVDSTLIRQEVIELLAAHAGKEEEVAAVTEAAMRGELDFAQSLHARVATLAGLDAGVIEQVRAAVELSEGARELVAAFHAAGHHVGVVSGGFRQVLDPLAADLGLDFARANDLGIEDGVLTGRVNGAVVDRAAKEDSLREWAAGLGIPLEHTIAAGDGANDLDMVRAAGLGVAFNAKPALRVEADAAIDMPRLDIIGDMLGL</sequence>
<gene>
    <name evidence="13" type="ORF">GCM10023081_28600</name>
</gene>
<keyword evidence="14" id="KW-1185">Reference proteome</keyword>